<feature type="domain" description="Bacterial bifunctional deaminase-reductase C-terminal" evidence="1">
    <location>
        <begin position="5"/>
        <end position="173"/>
    </location>
</feature>
<name>A0A3M2L697_9NOCA</name>
<comment type="caution">
    <text evidence="2">The sequence shown here is derived from an EMBL/GenBank/DDBJ whole genome shotgun (WGS) entry which is preliminary data.</text>
</comment>
<gene>
    <name evidence="2" type="ORF">EBN03_19015</name>
</gene>
<dbReference type="InterPro" id="IPR024072">
    <property type="entry name" value="DHFR-like_dom_sf"/>
</dbReference>
<evidence type="ECO:0000313" key="2">
    <source>
        <dbReference type="EMBL" id="RMI31435.1"/>
    </source>
</evidence>
<keyword evidence="3" id="KW-1185">Reference proteome</keyword>
<organism evidence="2 3">
    <name type="scientific">Nocardia stercoris</name>
    <dbReference type="NCBI Taxonomy" id="2483361"/>
    <lineage>
        <taxon>Bacteria</taxon>
        <taxon>Bacillati</taxon>
        <taxon>Actinomycetota</taxon>
        <taxon>Actinomycetes</taxon>
        <taxon>Mycobacteriales</taxon>
        <taxon>Nocardiaceae</taxon>
        <taxon>Nocardia</taxon>
    </lineage>
</organism>
<reference evidence="2 3" key="1">
    <citation type="submission" date="2018-10" db="EMBL/GenBank/DDBJ databases">
        <title>Isolation from cow dung.</title>
        <authorList>
            <person name="Ling L."/>
        </authorList>
    </citation>
    <scope>NUCLEOTIDE SEQUENCE [LARGE SCALE GENOMIC DNA]</scope>
    <source>
        <strain evidence="2 3">NEAU-LL90</strain>
    </source>
</reference>
<dbReference type="GO" id="GO:0009231">
    <property type="term" value="P:riboflavin biosynthetic process"/>
    <property type="evidence" value="ECO:0007669"/>
    <property type="project" value="InterPro"/>
</dbReference>
<dbReference type="InterPro" id="IPR050765">
    <property type="entry name" value="Riboflavin_Biosynth_HTPR"/>
</dbReference>
<protein>
    <submittedName>
        <fullName evidence="2">Dihydrofolate reductase</fullName>
    </submittedName>
</protein>
<dbReference type="Gene3D" id="3.40.430.10">
    <property type="entry name" value="Dihydrofolate Reductase, subunit A"/>
    <property type="match status" value="1"/>
</dbReference>
<dbReference type="GO" id="GO:0008703">
    <property type="term" value="F:5-amino-6-(5-phosphoribosylamino)uracil reductase activity"/>
    <property type="evidence" value="ECO:0007669"/>
    <property type="project" value="InterPro"/>
</dbReference>
<accession>A0A3M2L697</accession>
<dbReference type="PANTHER" id="PTHR38011">
    <property type="entry name" value="DIHYDROFOLATE REDUCTASE FAMILY PROTEIN (AFU_ORTHOLOGUE AFUA_8G06820)"/>
    <property type="match status" value="1"/>
</dbReference>
<sequence>MSRRITANVYLSLDGVVEAPENWHFPYHDDATQQAVTAGLQAADTLLLGRKTYDIFAATWPDRDGEMADWFNFTPRLVVSSTLRDPQWKNTTVLAPERLVEELSELKQQPGRAIAVHGSIRLVRTLLDHGLLDDLVLMLHPLVVGSGQRLFPENGPRLPLRLRAATTFGSSIQSLTYSKDN</sequence>
<dbReference type="InterPro" id="IPR002734">
    <property type="entry name" value="RibDG_C"/>
</dbReference>
<dbReference type="PANTHER" id="PTHR38011:SF11">
    <property type="entry name" value="2,5-DIAMINO-6-RIBOSYLAMINO-4(3H)-PYRIMIDINONE 5'-PHOSPHATE REDUCTASE"/>
    <property type="match status" value="1"/>
</dbReference>
<evidence type="ECO:0000259" key="1">
    <source>
        <dbReference type="Pfam" id="PF01872"/>
    </source>
</evidence>
<dbReference type="Proteomes" id="UP000279275">
    <property type="component" value="Unassembled WGS sequence"/>
</dbReference>
<dbReference type="OrthoDB" id="7342392at2"/>
<proteinExistence type="predicted"/>
<dbReference type="EMBL" id="RFFH01000007">
    <property type="protein sequence ID" value="RMI31435.1"/>
    <property type="molecule type" value="Genomic_DNA"/>
</dbReference>
<dbReference type="Pfam" id="PF01872">
    <property type="entry name" value="RibD_C"/>
    <property type="match status" value="1"/>
</dbReference>
<dbReference type="AlphaFoldDB" id="A0A3M2L697"/>
<dbReference type="RefSeq" id="WP_122189385.1">
    <property type="nucleotide sequence ID" value="NZ_RFFH01000007.1"/>
</dbReference>
<dbReference type="SUPFAM" id="SSF53597">
    <property type="entry name" value="Dihydrofolate reductase-like"/>
    <property type="match status" value="1"/>
</dbReference>
<evidence type="ECO:0000313" key="3">
    <source>
        <dbReference type="Proteomes" id="UP000279275"/>
    </source>
</evidence>